<dbReference type="OrthoDB" id="549195at2759"/>
<dbReference type="EMBL" id="BRXU01000009">
    <property type="protein sequence ID" value="GLC54202.1"/>
    <property type="molecule type" value="Genomic_DNA"/>
</dbReference>
<reference evidence="3 4" key="1">
    <citation type="journal article" date="2023" name="Commun. Biol.">
        <title>Reorganization of the ancestral sex-determining regions during the evolution of trioecy in Pleodorina starrii.</title>
        <authorList>
            <person name="Takahashi K."/>
            <person name="Suzuki S."/>
            <person name="Kawai-Toyooka H."/>
            <person name="Yamamoto K."/>
            <person name="Hamaji T."/>
            <person name="Ootsuki R."/>
            <person name="Yamaguchi H."/>
            <person name="Kawachi M."/>
            <person name="Higashiyama T."/>
            <person name="Nozaki H."/>
        </authorList>
    </citation>
    <scope>NUCLEOTIDE SEQUENCE [LARGE SCALE GENOMIC DNA]</scope>
    <source>
        <strain evidence="3 4">NIES-4479</strain>
    </source>
</reference>
<feature type="region of interest" description="Disordered" evidence="2">
    <location>
        <begin position="162"/>
        <end position="184"/>
    </location>
</feature>
<feature type="region of interest" description="Disordered" evidence="2">
    <location>
        <begin position="103"/>
        <end position="124"/>
    </location>
</feature>
<feature type="region of interest" description="Disordered" evidence="2">
    <location>
        <begin position="369"/>
        <end position="392"/>
    </location>
</feature>
<keyword evidence="1" id="KW-0175">Coiled coil</keyword>
<dbReference type="AlphaFoldDB" id="A0A9W6BMC6"/>
<evidence type="ECO:0000256" key="1">
    <source>
        <dbReference type="SAM" id="Coils"/>
    </source>
</evidence>
<proteinExistence type="predicted"/>
<gene>
    <name evidence="3" type="primary">PLEST001676</name>
    <name evidence="3" type="ORF">PLESTB_000834400</name>
</gene>
<feature type="compositionally biased region" description="Basic and acidic residues" evidence="2">
    <location>
        <begin position="164"/>
        <end position="184"/>
    </location>
</feature>
<feature type="compositionally biased region" description="Polar residues" evidence="2">
    <location>
        <begin position="114"/>
        <end position="123"/>
    </location>
</feature>
<accession>A0A9W6BMC6</accession>
<evidence type="ECO:0000313" key="4">
    <source>
        <dbReference type="Proteomes" id="UP001165080"/>
    </source>
</evidence>
<feature type="compositionally biased region" description="Polar residues" evidence="2">
    <location>
        <begin position="57"/>
        <end position="68"/>
    </location>
</feature>
<feature type="coiled-coil region" evidence="1">
    <location>
        <begin position="317"/>
        <end position="349"/>
    </location>
</feature>
<sequence>MLQSLLLDSAVGSRLAGGSSGGALAHLLRAVLQQPCRTASSLADTASGHPAGEEASGPTQPCCSTSGCSDDMGPVSGGSSRPEAGGHCSGFRHRLPLLLQLQQQEGQQSHQQQRRGISTTSSAHYKFDSHLTRYNKSRVVNRDNFQRFRDSGRDARVAADILQEAERQERRGSGRRGGRGDRSDEALLELKSMVHDCRDLRAMQVLVRECANDLDASLVCNIVGRLPQLKQDTPAAAAPDTLARRIADALMARLELLAAASSPANLAHALLGVAHLGLMPRRPLLEAVVSRLGSAASLASEADAKTVSKLLFATAKLLDLQRREQRGRKEAEEEEKEDEEVQGDVLRERLWPALRAAGEVKLLRALGEEPPGGAAAAEATRRRRGAAEEDDSMPQSALRFTCIALALARETHPGTWTAAARLAARHAAELQPAVAAGVLRSYALAGGAALDGGSAGLFESMWAALGPQVHELEAQAQLDLLISALKLAAAKAGGAAAEAAIPALCRLLAARVPALSSSDASHLAMSMAELHSKAVAEAAAAAAAGAAGGGDAAWRPHAYGALPRLLADLLLLRGVQGFGAAKFASTALALGLLGHADVAFWRQLAAAATPEVPRLDGASLSRLLGGFRTAAFAAEATAGSTAAVPSPPPEMLAAAHARVGVLLDGGGGGISGKALFQTVRSLAELPLTGVDGGAAAATLTRLADRLVADEVAAAEAEAAPAALRERLAAALRRGGLGEHPLVGRLSGGGQ</sequence>
<feature type="compositionally biased region" description="Low complexity" evidence="2">
    <location>
        <begin position="369"/>
        <end position="378"/>
    </location>
</feature>
<name>A0A9W6BMC6_9CHLO</name>
<dbReference type="Proteomes" id="UP001165080">
    <property type="component" value="Unassembled WGS sequence"/>
</dbReference>
<organism evidence="3 4">
    <name type="scientific">Pleodorina starrii</name>
    <dbReference type="NCBI Taxonomy" id="330485"/>
    <lineage>
        <taxon>Eukaryota</taxon>
        <taxon>Viridiplantae</taxon>
        <taxon>Chlorophyta</taxon>
        <taxon>core chlorophytes</taxon>
        <taxon>Chlorophyceae</taxon>
        <taxon>CS clade</taxon>
        <taxon>Chlamydomonadales</taxon>
        <taxon>Volvocaceae</taxon>
        <taxon>Pleodorina</taxon>
    </lineage>
</organism>
<evidence type="ECO:0000256" key="2">
    <source>
        <dbReference type="SAM" id="MobiDB-lite"/>
    </source>
</evidence>
<protein>
    <submittedName>
        <fullName evidence="3">Uncharacterized protein</fullName>
    </submittedName>
</protein>
<comment type="caution">
    <text evidence="3">The sequence shown here is derived from an EMBL/GenBank/DDBJ whole genome shotgun (WGS) entry which is preliminary data.</text>
</comment>
<evidence type="ECO:0000313" key="3">
    <source>
        <dbReference type="EMBL" id="GLC54202.1"/>
    </source>
</evidence>
<feature type="region of interest" description="Disordered" evidence="2">
    <location>
        <begin position="42"/>
        <end position="89"/>
    </location>
</feature>
<keyword evidence="4" id="KW-1185">Reference proteome</keyword>